<dbReference type="Proteomes" id="UP000198751">
    <property type="component" value="Chromosome I"/>
</dbReference>
<reference evidence="2" key="1">
    <citation type="submission" date="2016-10" db="EMBL/GenBank/DDBJ databases">
        <authorList>
            <person name="Varghese N."/>
            <person name="Submissions S."/>
        </authorList>
    </citation>
    <scope>NUCLEOTIDE SEQUENCE [LARGE SCALE GENOMIC DNA]</scope>
    <source>
        <strain evidence="2">IMMIB L-1606</strain>
    </source>
</reference>
<proteinExistence type="predicted"/>
<organism evidence="1 2">
    <name type="scientific">Pseudarthrobacter equi</name>
    <dbReference type="NCBI Taxonomy" id="728066"/>
    <lineage>
        <taxon>Bacteria</taxon>
        <taxon>Bacillati</taxon>
        <taxon>Actinomycetota</taxon>
        <taxon>Actinomycetes</taxon>
        <taxon>Micrococcales</taxon>
        <taxon>Micrococcaceae</taxon>
        <taxon>Pseudarthrobacter</taxon>
    </lineage>
</organism>
<name>A0A1H2B0J8_9MICC</name>
<accession>A0A1H2B0J8</accession>
<protein>
    <recommendedName>
        <fullName evidence="3">DUF4352 domain-containing protein</fullName>
    </recommendedName>
</protein>
<dbReference type="EMBL" id="LT629779">
    <property type="protein sequence ID" value="SDT51721.1"/>
    <property type="molecule type" value="Genomic_DNA"/>
</dbReference>
<keyword evidence="2" id="KW-1185">Reference proteome</keyword>
<sequence>MASTATIRRIRVLVPLLLLTLVGSLVAGIVTAAPRTPPAMLGASGSLDGGLGRINGVIPLEADGWTPPSAPASLASPPDAEMHRVRILVELTAMEKDGISFDPSQYAVSALGSGSWKPIWATPAPALVPQGESMNATLVFELPDRAIDLTLELPGGPGLSLGAGHHRGAK</sequence>
<gene>
    <name evidence="1" type="ORF">SAMN04489743_3337</name>
</gene>
<dbReference type="AlphaFoldDB" id="A0A1H2B0J8"/>
<dbReference type="OrthoDB" id="4950647at2"/>
<dbReference type="RefSeq" id="WP_091722375.1">
    <property type="nucleotide sequence ID" value="NZ_LT629779.1"/>
</dbReference>
<evidence type="ECO:0000313" key="2">
    <source>
        <dbReference type="Proteomes" id="UP000198751"/>
    </source>
</evidence>
<evidence type="ECO:0008006" key="3">
    <source>
        <dbReference type="Google" id="ProtNLM"/>
    </source>
</evidence>
<evidence type="ECO:0000313" key="1">
    <source>
        <dbReference type="EMBL" id="SDT51721.1"/>
    </source>
</evidence>